<reference evidence="1" key="2">
    <citation type="submission" date="2022-06" db="UniProtKB">
        <authorList>
            <consortium name="EnsemblMetazoa"/>
        </authorList>
    </citation>
    <scope>IDENTIFICATION</scope>
</reference>
<dbReference type="Proteomes" id="UP000024404">
    <property type="component" value="Unassembled WGS sequence"/>
</dbReference>
<evidence type="ECO:0000313" key="2">
    <source>
        <dbReference type="Proteomes" id="UP000024404"/>
    </source>
</evidence>
<protein>
    <submittedName>
        <fullName evidence="1">Uncharacterized protein</fullName>
    </submittedName>
</protein>
<evidence type="ECO:0000313" key="1">
    <source>
        <dbReference type="EnsemblMetazoa" id="OVOC4751.1"/>
    </source>
</evidence>
<sequence>MFDEVMRIIAPFSSQKHREIAAINRLELEAGEWEGKEEVATIFVKVQLQLFTWSQLYDHVNGICRIRYLIIPYLNETTRAHQRESKLSSRFHSTSYNYTSSGRPSRKVHWLAQQFEIVHAIKKLEDFGLIVAKSLL</sequence>
<dbReference type="EMBL" id="CMVM020000144">
    <property type="status" value="NOT_ANNOTATED_CDS"/>
    <property type="molecule type" value="Genomic_DNA"/>
</dbReference>
<keyword evidence="2" id="KW-1185">Reference proteome</keyword>
<dbReference type="AlphaFoldDB" id="A0A8R1TUJ7"/>
<proteinExistence type="predicted"/>
<dbReference type="EnsemblMetazoa" id="OVOC4751.1">
    <property type="protein sequence ID" value="OVOC4751.1"/>
    <property type="gene ID" value="WBGene00241560"/>
</dbReference>
<accession>A0A8R1TUJ7</accession>
<name>A0A8R1TUJ7_ONCVO</name>
<organism evidence="1 2">
    <name type="scientific">Onchocerca volvulus</name>
    <dbReference type="NCBI Taxonomy" id="6282"/>
    <lineage>
        <taxon>Eukaryota</taxon>
        <taxon>Metazoa</taxon>
        <taxon>Ecdysozoa</taxon>
        <taxon>Nematoda</taxon>
        <taxon>Chromadorea</taxon>
        <taxon>Rhabditida</taxon>
        <taxon>Spirurina</taxon>
        <taxon>Spiruromorpha</taxon>
        <taxon>Filarioidea</taxon>
        <taxon>Onchocercidae</taxon>
        <taxon>Onchocerca</taxon>
    </lineage>
</organism>
<reference evidence="2" key="1">
    <citation type="submission" date="2013-10" db="EMBL/GenBank/DDBJ databases">
        <title>Genome sequencing of Onchocerca volvulus.</title>
        <authorList>
            <person name="Cotton J."/>
            <person name="Tsai J."/>
            <person name="Stanley E."/>
            <person name="Tracey A."/>
            <person name="Holroyd N."/>
            <person name="Lustigman S."/>
            <person name="Berriman M."/>
        </authorList>
    </citation>
    <scope>NUCLEOTIDE SEQUENCE</scope>
</reference>